<dbReference type="OrthoDB" id="194358at2759"/>
<dbReference type="InterPro" id="IPR036770">
    <property type="entry name" value="Ankyrin_rpt-contain_sf"/>
</dbReference>
<protein>
    <recommendedName>
        <fullName evidence="5">Ankyrin</fullName>
    </recommendedName>
</protein>
<dbReference type="PROSITE" id="PS50088">
    <property type="entry name" value="ANK_REPEAT"/>
    <property type="match status" value="1"/>
</dbReference>
<gene>
    <name evidence="3" type="ORF">CC84DRAFT_37137</name>
</gene>
<dbReference type="RefSeq" id="XP_018041814.1">
    <property type="nucleotide sequence ID" value="XM_018185948.1"/>
</dbReference>
<dbReference type="InParanoid" id="A0A177CXK5"/>
<keyword evidence="2" id="KW-1133">Transmembrane helix</keyword>
<accession>A0A177CXK5</accession>
<dbReference type="STRING" id="1460663.A0A177CXK5"/>
<evidence type="ECO:0000313" key="3">
    <source>
        <dbReference type="EMBL" id="OAG11449.1"/>
    </source>
</evidence>
<dbReference type="InterPro" id="IPR002110">
    <property type="entry name" value="Ankyrin_rpt"/>
</dbReference>
<evidence type="ECO:0000313" key="4">
    <source>
        <dbReference type="Proteomes" id="UP000077069"/>
    </source>
</evidence>
<reference evidence="3 4" key="1">
    <citation type="submission" date="2016-05" db="EMBL/GenBank/DDBJ databases">
        <title>Comparative analysis of secretome profiles of manganese(II)-oxidizing ascomycete fungi.</title>
        <authorList>
            <consortium name="DOE Joint Genome Institute"/>
            <person name="Zeiner C.A."/>
            <person name="Purvine S.O."/>
            <person name="Zink E.M."/>
            <person name="Wu S."/>
            <person name="Pasa-Tolic L."/>
            <person name="Chaput D.L."/>
            <person name="Haridas S."/>
            <person name="Grigoriev I.V."/>
            <person name="Santelli C.M."/>
            <person name="Hansel C.M."/>
        </authorList>
    </citation>
    <scope>NUCLEOTIDE SEQUENCE [LARGE SCALE GENOMIC DNA]</scope>
    <source>
        <strain evidence="3 4">AP3s5-JAC2a</strain>
    </source>
</reference>
<proteinExistence type="predicted"/>
<keyword evidence="2" id="KW-0812">Transmembrane</keyword>
<organism evidence="3 4">
    <name type="scientific">Paraphaeosphaeria sporulosa</name>
    <dbReference type="NCBI Taxonomy" id="1460663"/>
    <lineage>
        <taxon>Eukaryota</taxon>
        <taxon>Fungi</taxon>
        <taxon>Dikarya</taxon>
        <taxon>Ascomycota</taxon>
        <taxon>Pezizomycotina</taxon>
        <taxon>Dothideomycetes</taxon>
        <taxon>Pleosporomycetidae</taxon>
        <taxon>Pleosporales</taxon>
        <taxon>Massarineae</taxon>
        <taxon>Didymosphaeriaceae</taxon>
        <taxon>Paraphaeosphaeria</taxon>
    </lineage>
</organism>
<dbReference type="EMBL" id="KV441548">
    <property type="protein sequence ID" value="OAG11449.1"/>
    <property type="molecule type" value="Genomic_DNA"/>
</dbReference>
<keyword evidence="2" id="KW-0472">Membrane</keyword>
<dbReference type="SUPFAM" id="SSF48403">
    <property type="entry name" value="Ankyrin repeat"/>
    <property type="match status" value="1"/>
</dbReference>
<keyword evidence="1" id="KW-0040">ANK repeat</keyword>
<keyword evidence="4" id="KW-1185">Reference proteome</keyword>
<feature type="transmembrane region" description="Helical" evidence="2">
    <location>
        <begin position="471"/>
        <end position="494"/>
    </location>
</feature>
<name>A0A177CXK5_9PLEO</name>
<evidence type="ECO:0000256" key="2">
    <source>
        <dbReference type="SAM" id="Phobius"/>
    </source>
</evidence>
<sequence>MGQSPQLCDRLRPVADVIIQHNADLTISDQEGNSACTLIFQNRGGLSYLEEFVYRYIDLLALHDMETVDYWLITALARAYPTFRRCLEAENESFRTAPRLALKQARPSASLTELDLSVQMESIKNAEVKHRTRFLQSLCAKGTLEMVKPFLAIGLDLNEIEAVQHQTYLRAAGRAGNMEVVDALMKAGASVDGVSDFNHPYSIVNGVVDEIFDRWNCLRHGRPDVDAHGHSEGAEFWILPRLLQNPTFNDPNVLLLAVWYELDHAIFETLLDHGCGRRDGQKPMSWQLRRYGSEVIEAIKCDNPVVTRMLEHGLALEVEDGWGCTALIHALDKGIGRENYTQAVVTAGADLERRTGCGYTPLEFAETNMRARHPRMPQRTWNTKSLEVCNSRLISVEEDRATYIMLKRAIGERKGHRATLSTCRFQYHNSSLTSNRVEIPSSNDSFFSIRSVLHSSYIGIERDWSDVQLTVLGTILTALSLVWVKMVAALWKLFSTRRGARTKL</sequence>
<evidence type="ECO:0008006" key="5">
    <source>
        <dbReference type="Google" id="ProtNLM"/>
    </source>
</evidence>
<evidence type="ECO:0000256" key="1">
    <source>
        <dbReference type="PROSITE-ProRule" id="PRU00023"/>
    </source>
</evidence>
<dbReference type="Gene3D" id="1.25.40.20">
    <property type="entry name" value="Ankyrin repeat-containing domain"/>
    <property type="match status" value="2"/>
</dbReference>
<dbReference type="AlphaFoldDB" id="A0A177CXK5"/>
<dbReference type="Proteomes" id="UP000077069">
    <property type="component" value="Unassembled WGS sequence"/>
</dbReference>
<feature type="repeat" description="ANK" evidence="1">
    <location>
        <begin position="164"/>
        <end position="196"/>
    </location>
</feature>
<dbReference type="GeneID" id="28769434"/>